<evidence type="ECO:0000313" key="2">
    <source>
        <dbReference type="EMBL" id="AFZ23881.1"/>
    </source>
</evidence>
<feature type="transmembrane region" description="Helical" evidence="1">
    <location>
        <begin position="6"/>
        <end position="30"/>
    </location>
</feature>
<feature type="transmembrane region" description="Helical" evidence="1">
    <location>
        <begin position="137"/>
        <end position="157"/>
    </location>
</feature>
<reference evidence="2 3" key="1">
    <citation type="submission" date="2012-06" db="EMBL/GenBank/DDBJ databases">
        <title>Finished chromosome of genome of Cylindrospermum stagnale PCC 7417.</title>
        <authorList>
            <consortium name="US DOE Joint Genome Institute"/>
            <person name="Gugger M."/>
            <person name="Coursin T."/>
            <person name="Rippka R."/>
            <person name="Tandeau De Marsac N."/>
            <person name="Huntemann M."/>
            <person name="Wei C.-L."/>
            <person name="Han J."/>
            <person name="Detter J.C."/>
            <person name="Han C."/>
            <person name="Tapia R."/>
            <person name="Chen A."/>
            <person name="Kyrpides N."/>
            <person name="Mavromatis K."/>
            <person name="Markowitz V."/>
            <person name="Szeto E."/>
            <person name="Ivanova N."/>
            <person name="Pagani I."/>
            <person name="Pati A."/>
            <person name="Goodwin L."/>
            <person name="Nordberg H.P."/>
            <person name="Cantor M.N."/>
            <person name="Hua S.X."/>
            <person name="Woyke T."/>
            <person name="Kerfeld C.A."/>
        </authorList>
    </citation>
    <scope>NUCLEOTIDE SEQUENCE [LARGE SCALE GENOMIC DNA]</scope>
    <source>
        <strain evidence="2 3">PCC 7417</strain>
    </source>
</reference>
<evidence type="ECO:0000256" key="1">
    <source>
        <dbReference type="SAM" id="Phobius"/>
    </source>
</evidence>
<dbReference type="KEGG" id="csg:Cylst_1603"/>
<organism evidence="2 3">
    <name type="scientific">Cylindrospermum stagnale PCC 7417</name>
    <dbReference type="NCBI Taxonomy" id="56107"/>
    <lineage>
        <taxon>Bacteria</taxon>
        <taxon>Bacillati</taxon>
        <taxon>Cyanobacteriota</taxon>
        <taxon>Cyanophyceae</taxon>
        <taxon>Nostocales</taxon>
        <taxon>Nostocaceae</taxon>
        <taxon>Cylindrospermum</taxon>
    </lineage>
</organism>
<feature type="transmembrane region" description="Helical" evidence="1">
    <location>
        <begin position="79"/>
        <end position="100"/>
    </location>
</feature>
<dbReference type="RefSeq" id="WP_015207137.1">
    <property type="nucleotide sequence ID" value="NC_019757.1"/>
</dbReference>
<name>K9WVQ8_9NOST</name>
<keyword evidence="3" id="KW-1185">Reference proteome</keyword>
<dbReference type="EMBL" id="CP003642">
    <property type="protein sequence ID" value="AFZ23881.1"/>
    <property type="molecule type" value="Genomic_DNA"/>
</dbReference>
<sequence>MMSLNTNLYLLLENLVFFALATSLIVVLGWAWRDAKPFSLPEPLPGWFKIWIGSVQALGMLLPLLVMLLWGLWWGYTPVLAVLGWYLVMLGLQILSEILALRQYHSVVWVMVPYVYLPYRFWQLYEGWTLLGSETNLLWVRNLLILELVVWIVNYALDVSQLPRLLRWEVKSNADSSIT</sequence>
<gene>
    <name evidence="2" type="ORF">Cylst_1603</name>
</gene>
<proteinExistence type="predicted"/>
<dbReference type="OrthoDB" id="461706at2"/>
<feature type="transmembrane region" description="Helical" evidence="1">
    <location>
        <begin position="107"/>
        <end position="125"/>
    </location>
</feature>
<evidence type="ECO:0000313" key="3">
    <source>
        <dbReference type="Proteomes" id="UP000010475"/>
    </source>
</evidence>
<keyword evidence="1" id="KW-0812">Transmembrane</keyword>
<keyword evidence="1" id="KW-1133">Transmembrane helix</keyword>
<keyword evidence="1" id="KW-0472">Membrane</keyword>
<protein>
    <submittedName>
        <fullName evidence="2">Uncharacterized protein</fullName>
    </submittedName>
</protein>
<dbReference type="HOGENOM" id="CLU_1537550_0_0_3"/>
<dbReference type="eggNOG" id="ENOG502ZSH7">
    <property type="taxonomic scope" value="Bacteria"/>
</dbReference>
<accession>K9WVQ8</accession>
<dbReference type="Proteomes" id="UP000010475">
    <property type="component" value="Chromosome"/>
</dbReference>
<feature type="transmembrane region" description="Helical" evidence="1">
    <location>
        <begin position="50"/>
        <end position="73"/>
    </location>
</feature>
<dbReference type="AlphaFoldDB" id="K9WVQ8"/>